<proteinExistence type="predicted"/>
<dbReference type="Proteomes" id="UP000824533">
    <property type="component" value="Linkage Group LG18"/>
</dbReference>
<gene>
    <name evidence="1" type="ORF">K1T71_010204</name>
</gene>
<evidence type="ECO:0000313" key="2">
    <source>
        <dbReference type="Proteomes" id="UP000824533"/>
    </source>
</evidence>
<organism evidence="1 2">
    <name type="scientific">Dendrolimus kikuchii</name>
    <dbReference type="NCBI Taxonomy" id="765133"/>
    <lineage>
        <taxon>Eukaryota</taxon>
        <taxon>Metazoa</taxon>
        <taxon>Ecdysozoa</taxon>
        <taxon>Arthropoda</taxon>
        <taxon>Hexapoda</taxon>
        <taxon>Insecta</taxon>
        <taxon>Pterygota</taxon>
        <taxon>Neoptera</taxon>
        <taxon>Endopterygota</taxon>
        <taxon>Lepidoptera</taxon>
        <taxon>Glossata</taxon>
        <taxon>Ditrysia</taxon>
        <taxon>Bombycoidea</taxon>
        <taxon>Lasiocampidae</taxon>
        <taxon>Dendrolimus</taxon>
    </lineage>
</organism>
<accession>A0ACC1CR77</accession>
<evidence type="ECO:0000313" key="1">
    <source>
        <dbReference type="EMBL" id="KAJ0174058.1"/>
    </source>
</evidence>
<dbReference type="EMBL" id="CM034404">
    <property type="protein sequence ID" value="KAJ0174058.1"/>
    <property type="molecule type" value="Genomic_DNA"/>
</dbReference>
<protein>
    <submittedName>
        <fullName evidence="1">Uncharacterized protein</fullName>
    </submittedName>
</protein>
<name>A0ACC1CR77_9NEOP</name>
<sequence>MSLLMNFGTCCMVLSFWAIIQLVLMGIFFKVETVALLNSVGAKEYENADDYIKLTKKNYNIVAVNCFIAAGMYLVMAGISILCIRYARRAEKKRVEMLEDDDISCRPLKKKVKSKPKLK</sequence>
<keyword evidence="2" id="KW-1185">Reference proteome</keyword>
<reference evidence="1 2" key="1">
    <citation type="journal article" date="2021" name="Front. Genet.">
        <title>Chromosome-Level Genome Assembly Reveals Significant Gene Expansion in the Toll and IMD Signaling Pathways of Dendrolimus kikuchii.</title>
        <authorList>
            <person name="Zhou J."/>
            <person name="Wu P."/>
            <person name="Xiong Z."/>
            <person name="Liu N."/>
            <person name="Zhao N."/>
            <person name="Ji M."/>
            <person name="Qiu Y."/>
            <person name="Yang B."/>
        </authorList>
    </citation>
    <scope>NUCLEOTIDE SEQUENCE [LARGE SCALE GENOMIC DNA]</scope>
    <source>
        <strain evidence="1">Ann1</strain>
    </source>
</reference>
<comment type="caution">
    <text evidence="1">The sequence shown here is derived from an EMBL/GenBank/DDBJ whole genome shotgun (WGS) entry which is preliminary data.</text>
</comment>